<feature type="non-terminal residue" evidence="1">
    <location>
        <position position="1"/>
    </location>
</feature>
<dbReference type="AlphaFoldDB" id="M2MQN5"/>
<evidence type="ECO:0008006" key="3">
    <source>
        <dbReference type="Google" id="ProtNLM"/>
    </source>
</evidence>
<protein>
    <recommendedName>
        <fullName evidence="3">Methyltransferase domain-containing protein</fullName>
    </recommendedName>
</protein>
<dbReference type="KEGG" id="bcom:BAUCODRAFT_44490"/>
<dbReference type="GO" id="GO:0008168">
    <property type="term" value="F:methyltransferase activity"/>
    <property type="evidence" value="ECO:0007669"/>
    <property type="project" value="TreeGrafter"/>
</dbReference>
<dbReference type="Pfam" id="PF13489">
    <property type="entry name" value="Methyltransf_23"/>
    <property type="match status" value="1"/>
</dbReference>
<dbReference type="OrthoDB" id="10017101at2759"/>
<gene>
    <name evidence="1" type="ORF">BAUCODRAFT_44490</name>
</gene>
<evidence type="ECO:0000313" key="2">
    <source>
        <dbReference type="Proteomes" id="UP000011761"/>
    </source>
</evidence>
<dbReference type="InterPro" id="IPR029063">
    <property type="entry name" value="SAM-dependent_MTases_sf"/>
</dbReference>
<dbReference type="Gene3D" id="3.40.50.150">
    <property type="entry name" value="Vaccinia Virus protein VP39"/>
    <property type="match status" value="1"/>
</dbReference>
<organism evidence="1 2">
    <name type="scientific">Baudoinia panamericana (strain UAMH 10762)</name>
    <name type="common">Angels' share fungus</name>
    <name type="synonym">Baudoinia compniacensis (strain UAMH 10762)</name>
    <dbReference type="NCBI Taxonomy" id="717646"/>
    <lineage>
        <taxon>Eukaryota</taxon>
        <taxon>Fungi</taxon>
        <taxon>Dikarya</taxon>
        <taxon>Ascomycota</taxon>
        <taxon>Pezizomycotina</taxon>
        <taxon>Dothideomycetes</taxon>
        <taxon>Dothideomycetidae</taxon>
        <taxon>Mycosphaerellales</taxon>
        <taxon>Teratosphaeriaceae</taxon>
        <taxon>Baudoinia</taxon>
    </lineage>
</organism>
<accession>M2MQN5</accession>
<dbReference type="SUPFAM" id="SSF53335">
    <property type="entry name" value="S-adenosyl-L-methionine-dependent methyltransferases"/>
    <property type="match status" value="1"/>
</dbReference>
<dbReference type="HOGENOM" id="CLU_010595_2_1_1"/>
<proteinExistence type="predicted"/>
<dbReference type="EMBL" id="KB445559">
    <property type="protein sequence ID" value="EMC93803.1"/>
    <property type="molecule type" value="Genomic_DNA"/>
</dbReference>
<dbReference type="PANTHER" id="PTHR43591:SF24">
    <property type="entry name" value="2-METHOXY-6-POLYPRENYL-1,4-BENZOQUINOL METHYLASE, MITOCHONDRIAL"/>
    <property type="match status" value="1"/>
</dbReference>
<dbReference type="OMA" id="GIIEHQD"/>
<keyword evidence="2" id="KW-1185">Reference proteome</keyword>
<dbReference type="Proteomes" id="UP000011761">
    <property type="component" value="Unassembled WGS sequence"/>
</dbReference>
<dbReference type="eggNOG" id="ENOG502STQS">
    <property type="taxonomic scope" value="Eukaryota"/>
</dbReference>
<sequence length="183" mass="20901">EYQWLNFQHEAIRQIMHGTLIHSRIQSPRKILDIGCGTGAVSVHLAERFPNAEVVGIDISPVPDVHARPSNLSYRQGNILDLPGEWNFIFSRLLLAGMHDWPRYVGTMYRLLSPGEWAELQDVSVCVFDAQENDISADWKYMIATMQSIGKLGMDGRIGIHLPEYVRDCGFIEIQIKHFPWVL</sequence>
<dbReference type="CDD" id="cd02440">
    <property type="entry name" value="AdoMet_MTases"/>
    <property type="match status" value="1"/>
</dbReference>
<dbReference type="GeneID" id="19114396"/>
<feature type="non-terminal residue" evidence="1">
    <location>
        <position position="183"/>
    </location>
</feature>
<dbReference type="PANTHER" id="PTHR43591">
    <property type="entry name" value="METHYLTRANSFERASE"/>
    <property type="match status" value="1"/>
</dbReference>
<evidence type="ECO:0000313" key="1">
    <source>
        <dbReference type="EMBL" id="EMC93803.1"/>
    </source>
</evidence>
<dbReference type="RefSeq" id="XP_007678717.1">
    <property type="nucleotide sequence ID" value="XM_007680527.1"/>
</dbReference>
<name>M2MQN5_BAUPA</name>
<reference evidence="1 2" key="1">
    <citation type="journal article" date="2012" name="PLoS Pathog.">
        <title>Diverse lifestyles and strategies of plant pathogenesis encoded in the genomes of eighteen Dothideomycetes fungi.</title>
        <authorList>
            <person name="Ohm R.A."/>
            <person name="Feau N."/>
            <person name="Henrissat B."/>
            <person name="Schoch C.L."/>
            <person name="Horwitz B.A."/>
            <person name="Barry K.W."/>
            <person name="Condon B.J."/>
            <person name="Copeland A.C."/>
            <person name="Dhillon B."/>
            <person name="Glaser F."/>
            <person name="Hesse C.N."/>
            <person name="Kosti I."/>
            <person name="LaButti K."/>
            <person name="Lindquist E.A."/>
            <person name="Lucas S."/>
            <person name="Salamov A.A."/>
            <person name="Bradshaw R.E."/>
            <person name="Ciuffetti L."/>
            <person name="Hamelin R.C."/>
            <person name="Kema G.H.J."/>
            <person name="Lawrence C."/>
            <person name="Scott J.A."/>
            <person name="Spatafora J.W."/>
            <person name="Turgeon B.G."/>
            <person name="de Wit P.J.G.M."/>
            <person name="Zhong S."/>
            <person name="Goodwin S.B."/>
            <person name="Grigoriev I.V."/>
        </authorList>
    </citation>
    <scope>NUCLEOTIDE SEQUENCE [LARGE SCALE GENOMIC DNA]</scope>
    <source>
        <strain evidence="1 2">UAMH 10762</strain>
    </source>
</reference>